<evidence type="ECO:0000313" key="2">
    <source>
        <dbReference type="Proteomes" id="UP001054252"/>
    </source>
</evidence>
<evidence type="ECO:0008006" key="3">
    <source>
        <dbReference type="Google" id="ProtNLM"/>
    </source>
</evidence>
<dbReference type="PANTHER" id="PTHR31635:SF196">
    <property type="entry name" value="REVERSE TRANSCRIPTASE DOMAIN-CONTAINING PROTEIN-RELATED"/>
    <property type="match status" value="1"/>
</dbReference>
<keyword evidence="2" id="KW-1185">Reference proteome</keyword>
<dbReference type="EMBL" id="BPVZ01000022">
    <property type="protein sequence ID" value="GKV04587.1"/>
    <property type="molecule type" value="Genomic_DNA"/>
</dbReference>
<evidence type="ECO:0000313" key="1">
    <source>
        <dbReference type="EMBL" id="GKV04587.1"/>
    </source>
</evidence>
<proteinExistence type="predicted"/>
<dbReference type="Proteomes" id="UP001054252">
    <property type="component" value="Unassembled WGS sequence"/>
</dbReference>
<comment type="caution">
    <text evidence="1">The sequence shown here is derived from an EMBL/GenBank/DDBJ whole genome shotgun (WGS) entry which is preliminary data.</text>
</comment>
<sequence length="553" mass="63082">MKSGGLQGFQLQRKRKGKKLVIEKMTHQVSFEADLAQAVAGDSINDNNIQNCNKGIIVKDNIRDTEALWNRIKDLGVSTTGDEIPVLRKLEEMELRDKGVGRLWEKERSAGAAKWKEHDIKGWGGFILKEKMKRTKEFLREWSKASLQEVDRKIDEAREMINRIDGKGDNDSLTDEDILLRKCQHTELLKNMQMKEEMAQQRARKMWLKTRDANTRYFHNSIKGRWRRNEINEISIGGKVVKQVEDIKEGIMKYYASLFIDEGWKRPTLEGVNFKSISEADRCMLTQPFTEDEVKLAVWNCDSSKAPSPDGFSFGLLKNEWEVIKTDVMKFLTDFHKNGRLVRGSNASFLVLIPKTENPQGIEEYRLISLIGCTYNILAKLLANRLSKRMGFDNIWRGWISECLKTSMVSVLINGSATKEFAMSRGLRQEDPLAPFLFLIVAEAINGLTSVAIAKGFLKGIRVEDGELRISHLQFADDTLFMGEATENNIWTVKCIMRAFEMVSGLKHTRYGPMDRRVLELEITVEKNTLSLGRGLTTKIARGHKGHKAGAKC</sequence>
<gene>
    <name evidence="1" type="ORF">SLEP1_g16731</name>
</gene>
<accession>A0AAV5J0W4</accession>
<reference evidence="1 2" key="1">
    <citation type="journal article" date="2021" name="Commun. Biol.">
        <title>The genome of Shorea leprosula (Dipterocarpaceae) highlights the ecological relevance of drought in aseasonal tropical rainforests.</title>
        <authorList>
            <person name="Ng K.K.S."/>
            <person name="Kobayashi M.J."/>
            <person name="Fawcett J.A."/>
            <person name="Hatakeyama M."/>
            <person name="Paape T."/>
            <person name="Ng C.H."/>
            <person name="Ang C.C."/>
            <person name="Tnah L.H."/>
            <person name="Lee C.T."/>
            <person name="Nishiyama T."/>
            <person name="Sese J."/>
            <person name="O'Brien M.J."/>
            <person name="Copetti D."/>
            <person name="Mohd Noor M.I."/>
            <person name="Ong R.C."/>
            <person name="Putra M."/>
            <person name="Sireger I.Z."/>
            <person name="Indrioko S."/>
            <person name="Kosugi Y."/>
            <person name="Izuno A."/>
            <person name="Isagi Y."/>
            <person name="Lee S.L."/>
            <person name="Shimizu K.K."/>
        </authorList>
    </citation>
    <scope>NUCLEOTIDE SEQUENCE [LARGE SCALE GENOMIC DNA]</scope>
    <source>
        <strain evidence="1">214</strain>
    </source>
</reference>
<protein>
    <recommendedName>
        <fullName evidence="3">Reverse transcriptase domain-containing protein</fullName>
    </recommendedName>
</protein>
<dbReference type="AlphaFoldDB" id="A0AAV5J0W4"/>
<organism evidence="1 2">
    <name type="scientific">Rubroshorea leprosula</name>
    <dbReference type="NCBI Taxonomy" id="152421"/>
    <lineage>
        <taxon>Eukaryota</taxon>
        <taxon>Viridiplantae</taxon>
        <taxon>Streptophyta</taxon>
        <taxon>Embryophyta</taxon>
        <taxon>Tracheophyta</taxon>
        <taxon>Spermatophyta</taxon>
        <taxon>Magnoliopsida</taxon>
        <taxon>eudicotyledons</taxon>
        <taxon>Gunneridae</taxon>
        <taxon>Pentapetalae</taxon>
        <taxon>rosids</taxon>
        <taxon>malvids</taxon>
        <taxon>Malvales</taxon>
        <taxon>Dipterocarpaceae</taxon>
        <taxon>Rubroshorea</taxon>
    </lineage>
</organism>
<dbReference type="PANTHER" id="PTHR31635">
    <property type="entry name" value="REVERSE TRANSCRIPTASE DOMAIN-CONTAINING PROTEIN-RELATED"/>
    <property type="match status" value="1"/>
</dbReference>
<name>A0AAV5J0W4_9ROSI</name>